<keyword evidence="2" id="KW-0813">Transport</keyword>
<name>A0ABU0WU21_9PSEU</name>
<evidence type="ECO:0000313" key="9">
    <source>
        <dbReference type="EMBL" id="MDQ2583348.1"/>
    </source>
</evidence>
<evidence type="ECO:0000256" key="3">
    <source>
        <dbReference type="ARBA" id="ARBA00022475"/>
    </source>
</evidence>
<feature type="transmembrane region" description="Helical" evidence="7">
    <location>
        <begin position="60"/>
        <end position="79"/>
    </location>
</feature>
<dbReference type="InterPro" id="IPR004638">
    <property type="entry name" value="EmrB-like"/>
</dbReference>
<feature type="transmembrane region" description="Helical" evidence="7">
    <location>
        <begin position="241"/>
        <end position="265"/>
    </location>
</feature>
<feature type="transmembrane region" description="Helical" evidence="7">
    <location>
        <begin position="116"/>
        <end position="137"/>
    </location>
</feature>
<dbReference type="Gene3D" id="1.20.1720.10">
    <property type="entry name" value="Multidrug resistance protein D"/>
    <property type="match status" value="1"/>
</dbReference>
<feature type="transmembrane region" description="Helical" evidence="7">
    <location>
        <begin position="376"/>
        <end position="398"/>
    </location>
</feature>
<dbReference type="SUPFAM" id="SSF103473">
    <property type="entry name" value="MFS general substrate transporter"/>
    <property type="match status" value="1"/>
</dbReference>
<dbReference type="EMBL" id="NSDM01000001">
    <property type="protein sequence ID" value="MDQ2583348.1"/>
    <property type="molecule type" value="Genomic_DNA"/>
</dbReference>
<reference evidence="9 10" key="1">
    <citation type="submission" date="2017-06" db="EMBL/GenBank/DDBJ databases">
        <title>Cultured bacterium strain Saccharothrix yanglingensis Hhs.015.</title>
        <authorList>
            <person name="Xia Y."/>
        </authorList>
    </citation>
    <scope>NUCLEOTIDE SEQUENCE [LARGE SCALE GENOMIC DNA]</scope>
    <source>
        <strain evidence="9 10">Hhs.015</strain>
    </source>
</reference>
<evidence type="ECO:0000259" key="8">
    <source>
        <dbReference type="PROSITE" id="PS50850"/>
    </source>
</evidence>
<dbReference type="RefSeq" id="WP_306744408.1">
    <property type="nucleotide sequence ID" value="NZ_NSDM01000001.1"/>
</dbReference>
<feature type="transmembrane region" description="Helical" evidence="7">
    <location>
        <begin position="419"/>
        <end position="440"/>
    </location>
</feature>
<comment type="subcellular location">
    <subcellularLocation>
        <location evidence="1">Cell membrane</location>
        <topology evidence="1">Multi-pass membrane protein</topology>
    </subcellularLocation>
</comment>
<dbReference type="InterPro" id="IPR011701">
    <property type="entry name" value="MFS"/>
</dbReference>
<dbReference type="Gene3D" id="1.20.1250.20">
    <property type="entry name" value="MFS general substrate transporter like domains"/>
    <property type="match status" value="1"/>
</dbReference>
<evidence type="ECO:0000256" key="5">
    <source>
        <dbReference type="ARBA" id="ARBA00022989"/>
    </source>
</evidence>
<feature type="transmembrane region" description="Helical" evidence="7">
    <location>
        <begin position="218"/>
        <end position="235"/>
    </location>
</feature>
<feature type="transmembrane region" description="Helical" evidence="7">
    <location>
        <begin position="508"/>
        <end position="527"/>
    </location>
</feature>
<protein>
    <submittedName>
        <fullName evidence="9">MFS transporter</fullName>
    </submittedName>
</protein>
<dbReference type="PANTHER" id="PTHR23501:SF197">
    <property type="entry name" value="COMD"/>
    <property type="match status" value="1"/>
</dbReference>
<feature type="domain" description="Major facilitator superfamily (MFS) profile" evidence="8">
    <location>
        <begin position="26"/>
        <end position="532"/>
    </location>
</feature>
<dbReference type="PROSITE" id="PS50850">
    <property type="entry name" value="MFS"/>
    <property type="match status" value="1"/>
</dbReference>
<dbReference type="Proteomes" id="UP001225605">
    <property type="component" value="Unassembled WGS sequence"/>
</dbReference>
<evidence type="ECO:0000256" key="1">
    <source>
        <dbReference type="ARBA" id="ARBA00004651"/>
    </source>
</evidence>
<accession>A0ABU0WU21</accession>
<dbReference type="Pfam" id="PF07690">
    <property type="entry name" value="MFS_1"/>
    <property type="match status" value="1"/>
</dbReference>
<dbReference type="InterPro" id="IPR036259">
    <property type="entry name" value="MFS_trans_sf"/>
</dbReference>
<dbReference type="PRINTS" id="PR01036">
    <property type="entry name" value="TCRTETB"/>
</dbReference>
<keyword evidence="5 7" id="KW-1133">Transmembrane helix</keyword>
<evidence type="ECO:0000256" key="4">
    <source>
        <dbReference type="ARBA" id="ARBA00022692"/>
    </source>
</evidence>
<dbReference type="InterPro" id="IPR020846">
    <property type="entry name" value="MFS_dom"/>
</dbReference>
<feature type="transmembrane region" description="Helical" evidence="7">
    <location>
        <begin position="286"/>
        <end position="310"/>
    </location>
</feature>
<comment type="caution">
    <text evidence="9">The sequence shown here is derived from an EMBL/GenBank/DDBJ whole genome shotgun (WGS) entry which is preliminary data.</text>
</comment>
<evidence type="ECO:0000256" key="7">
    <source>
        <dbReference type="SAM" id="Phobius"/>
    </source>
</evidence>
<keyword evidence="6 7" id="KW-0472">Membrane</keyword>
<sequence>MSETTTRADAPPPGAALLTHRQILTILSGLLLGMFLAALDQMIVATAMKTIADELHGQTLQAWATTAYLITATISTPLYGKLSDIYGRKPMYLTAISLFLVGSLLCGIADTMYELAAFRAVQGLGAGGLMSLAMAILADITSPRERSRYAGYFMAVFGVSSVAGPVVGGLFAGMESFLGTAGWRWVFLVNVPVALIALAVVAKVLNIPHKRVNHRIDFLGAGLLTVGLVPLLIVAEQGREWGWASPATLALCAVGVLGLAGFVWAEKRMGDEALLPLRLFRRRTFSLGNAVNFLLGLGMFGGMVSLPLYLQIVKGYSATESGLMMLPMTLGIMTAAGTSGSITARTGRYKVFPVVGFGVMTAALFAFGFVGTDTPLYAPLVLMFFLGIGVGLSMQTLLVAIQNDAEPRDMGVATASATFFRQIGGTVGTAVFLSILFSTVGDRIGDALRAAFTRPDFQAALARPENQAFAGALQSGQGFDLDNTEFLSTLDPALARPFLDGFSGSIDLVFLVGSCVTLVGFAIIWFLRELPLSNRSGLERVKDGEDAAAAEDAERPASIAMH</sequence>
<feature type="transmembrane region" description="Helical" evidence="7">
    <location>
        <begin position="351"/>
        <end position="370"/>
    </location>
</feature>
<dbReference type="CDD" id="cd17502">
    <property type="entry name" value="MFS_Azr1_MDR_like"/>
    <property type="match status" value="1"/>
</dbReference>
<keyword evidence="10" id="KW-1185">Reference proteome</keyword>
<dbReference type="NCBIfam" id="TIGR00711">
    <property type="entry name" value="efflux_EmrB"/>
    <property type="match status" value="1"/>
</dbReference>
<feature type="transmembrane region" description="Helical" evidence="7">
    <location>
        <begin position="23"/>
        <end position="48"/>
    </location>
</feature>
<proteinExistence type="predicted"/>
<evidence type="ECO:0000256" key="2">
    <source>
        <dbReference type="ARBA" id="ARBA00022448"/>
    </source>
</evidence>
<feature type="transmembrane region" description="Helical" evidence="7">
    <location>
        <begin position="322"/>
        <end position="344"/>
    </location>
</feature>
<keyword evidence="3" id="KW-1003">Cell membrane</keyword>
<evidence type="ECO:0000313" key="10">
    <source>
        <dbReference type="Proteomes" id="UP001225605"/>
    </source>
</evidence>
<feature type="transmembrane region" description="Helical" evidence="7">
    <location>
        <begin position="91"/>
        <end position="110"/>
    </location>
</feature>
<organism evidence="9 10">
    <name type="scientific">Saccharothrix yanglingensis</name>
    <dbReference type="NCBI Taxonomy" id="659496"/>
    <lineage>
        <taxon>Bacteria</taxon>
        <taxon>Bacillati</taxon>
        <taxon>Actinomycetota</taxon>
        <taxon>Actinomycetes</taxon>
        <taxon>Pseudonocardiales</taxon>
        <taxon>Pseudonocardiaceae</taxon>
        <taxon>Saccharothrix</taxon>
    </lineage>
</organism>
<keyword evidence="4 7" id="KW-0812">Transmembrane</keyword>
<gene>
    <name evidence="9" type="ORF">CKY47_05005</name>
</gene>
<feature type="transmembrane region" description="Helical" evidence="7">
    <location>
        <begin position="149"/>
        <end position="173"/>
    </location>
</feature>
<evidence type="ECO:0000256" key="6">
    <source>
        <dbReference type="ARBA" id="ARBA00023136"/>
    </source>
</evidence>
<dbReference type="PANTHER" id="PTHR23501">
    <property type="entry name" value="MAJOR FACILITATOR SUPERFAMILY"/>
    <property type="match status" value="1"/>
</dbReference>
<feature type="transmembrane region" description="Helical" evidence="7">
    <location>
        <begin position="185"/>
        <end position="206"/>
    </location>
</feature>